<keyword evidence="9" id="KW-1185">Reference proteome</keyword>
<comment type="caution">
    <text evidence="8">The sequence shown here is derived from an EMBL/GenBank/DDBJ whole genome shotgun (WGS) entry which is preliminary data.</text>
</comment>
<dbReference type="PANTHER" id="PTHR31308">
    <property type="match status" value="1"/>
</dbReference>
<dbReference type="InterPro" id="IPR041036">
    <property type="entry name" value="GH5_C"/>
</dbReference>
<gene>
    <name evidence="8" type="ORF">SCF082_LOCUS49647</name>
</gene>
<evidence type="ECO:0000256" key="3">
    <source>
        <dbReference type="ARBA" id="ARBA00023295"/>
    </source>
</evidence>
<evidence type="ECO:0000259" key="7">
    <source>
        <dbReference type="Pfam" id="PF18564"/>
    </source>
</evidence>
<dbReference type="InterPro" id="IPR013780">
    <property type="entry name" value="Glyco_hydro_b"/>
</dbReference>
<keyword evidence="3 4" id="KW-0326">Glycosidase</keyword>
<comment type="similarity">
    <text evidence="1 4">Belongs to the glycosyl hydrolase 5 (cellulase A) family.</text>
</comment>
<protein>
    <submittedName>
        <fullName evidence="8">Endoglycoceramidase (EGCase) (Glycosphingolipid-specific enzyme) (GSL-specific enzyme)</fullName>
    </submittedName>
</protein>
<name>A0ABP0S2Q7_9DINO</name>
<dbReference type="Gene3D" id="3.20.20.80">
    <property type="entry name" value="Glycosidases"/>
    <property type="match status" value="1"/>
</dbReference>
<evidence type="ECO:0000259" key="6">
    <source>
        <dbReference type="Pfam" id="PF00150"/>
    </source>
</evidence>
<dbReference type="Proteomes" id="UP001642464">
    <property type="component" value="Unassembled WGS sequence"/>
</dbReference>
<evidence type="ECO:0000256" key="5">
    <source>
        <dbReference type="SAM" id="MobiDB-lite"/>
    </source>
</evidence>
<dbReference type="EMBL" id="CAXAMM010042772">
    <property type="protein sequence ID" value="CAK9106592.1"/>
    <property type="molecule type" value="Genomic_DNA"/>
</dbReference>
<evidence type="ECO:0000256" key="2">
    <source>
        <dbReference type="ARBA" id="ARBA00022801"/>
    </source>
</evidence>
<proteinExistence type="inferred from homology"/>
<dbReference type="PANTHER" id="PTHR31308:SF3">
    <property type="entry name" value="ENDOGLYCOCERAMIDASE"/>
    <property type="match status" value="1"/>
</dbReference>
<sequence>MSVGGALTSSTGLRPGLESNEKKSLPRIKLTKDPLTNPAGIGTKRFVDSDGRERVFHGTNVVVKGPPWVPTRGAFDRNSSMSSEDLEIMRKLGVRVVRLGVMWPGVEPERGQYNETYLDEIEALVNSAGEHGIYSLLDMHQDDLSEMFCGEGIPKWAVRAPPKPLLWGFPAPLARAFKDRDVQGFPSRQECATVTPWDLYQFTEEGSYAYDALYHNVDGIRDAWAQMWAKVASRFRGNTNVLGYEFINEPFLGSFYKDPKVLIPPFADKKGLQVAYDEISKAVREVDQETLVVFGGNIFDDTGPGFEHPPTGSEDNSVLAYHWYVFPQFEPAWIQFRFQLGAAERLKVGAMLTETGVGFEHFNTAGGVADAADRQLQSWAGWEWKPFCIESEDTLVGKSQNAAWGACKTGVGTVWPSDEGPPEKERQGYARTYAPAVAGEILEMYFESATGRFRLSFRLNTAIATPTELFVAPDVYYPNGLEVSAHDVSGQPSRDVEIRYDNAKDSNTILVVAKPGAEHDGVVHVSVEAKPAAEQNVEQSVA</sequence>
<feature type="region of interest" description="Disordered" evidence="5">
    <location>
        <begin position="1"/>
        <end position="36"/>
    </location>
</feature>
<dbReference type="InterPro" id="IPR017853">
    <property type="entry name" value="GH"/>
</dbReference>
<dbReference type="Pfam" id="PF18564">
    <property type="entry name" value="Glyco_hydro_5_C"/>
    <property type="match status" value="1"/>
</dbReference>
<dbReference type="InterPro" id="IPR052066">
    <property type="entry name" value="Glycosphingolipid_Hydrolases"/>
</dbReference>
<keyword evidence="2 4" id="KW-0378">Hydrolase</keyword>
<evidence type="ECO:0000256" key="1">
    <source>
        <dbReference type="ARBA" id="ARBA00005641"/>
    </source>
</evidence>
<feature type="domain" description="Glycoside hydrolase family 5 C-terminal" evidence="7">
    <location>
        <begin position="431"/>
        <end position="513"/>
    </location>
</feature>
<dbReference type="SUPFAM" id="SSF51445">
    <property type="entry name" value="(Trans)glycosidases"/>
    <property type="match status" value="1"/>
</dbReference>
<accession>A0ABP0S2Q7</accession>
<dbReference type="InterPro" id="IPR001547">
    <property type="entry name" value="Glyco_hydro_5"/>
</dbReference>
<dbReference type="Gene3D" id="2.60.40.1180">
    <property type="entry name" value="Golgi alpha-mannosidase II"/>
    <property type="match status" value="1"/>
</dbReference>
<evidence type="ECO:0000313" key="8">
    <source>
        <dbReference type="EMBL" id="CAK9106592.1"/>
    </source>
</evidence>
<dbReference type="Pfam" id="PF00150">
    <property type="entry name" value="Cellulase"/>
    <property type="match status" value="1"/>
</dbReference>
<evidence type="ECO:0000256" key="4">
    <source>
        <dbReference type="RuleBase" id="RU361153"/>
    </source>
</evidence>
<evidence type="ECO:0000313" key="9">
    <source>
        <dbReference type="Proteomes" id="UP001642464"/>
    </source>
</evidence>
<feature type="domain" description="Glycoside hydrolase family 5" evidence="6">
    <location>
        <begin position="83"/>
        <end position="386"/>
    </location>
</feature>
<organism evidence="8 9">
    <name type="scientific">Durusdinium trenchii</name>
    <dbReference type="NCBI Taxonomy" id="1381693"/>
    <lineage>
        <taxon>Eukaryota</taxon>
        <taxon>Sar</taxon>
        <taxon>Alveolata</taxon>
        <taxon>Dinophyceae</taxon>
        <taxon>Suessiales</taxon>
        <taxon>Symbiodiniaceae</taxon>
        <taxon>Durusdinium</taxon>
    </lineage>
</organism>
<reference evidence="8 9" key="1">
    <citation type="submission" date="2024-02" db="EMBL/GenBank/DDBJ databases">
        <authorList>
            <person name="Chen Y."/>
            <person name="Shah S."/>
            <person name="Dougan E. K."/>
            <person name="Thang M."/>
            <person name="Chan C."/>
        </authorList>
    </citation>
    <scope>NUCLEOTIDE SEQUENCE [LARGE SCALE GENOMIC DNA]</scope>
</reference>